<name>A0ABU0FG15_9HYPH</name>
<protein>
    <submittedName>
        <fullName evidence="1">Uncharacterized protein</fullName>
    </submittedName>
</protein>
<dbReference type="EMBL" id="JAUSVK010000001">
    <property type="protein sequence ID" value="MDQ0393406.1"/>
    <property type="molecule type" value="Genomic_DNA"/>
</dbReference>
<accession>A0ABU0FG15</accession>
<proteinExistence type="predicted"/>
<gene>
    <name evidence="1" type="ORF">J3R73_003198</name>
</gene>
<organism evidence="1 2">
    <name type="scientific">Labrys monachus</name>
    <dbReference type="NCBI Taxonomy" id="217067"/>
    <lineage>
        <taxon>Bacteria</taxon>
        <taxon>Pseudomonadati</taxon>
        <taxon>Pseudomonadota</taxon>
        <taxon>Alphaproteobacteria</taxon>
        <taxon>Hyphomicrobiales</taxon>
        <taxon>Xanthobacteraceae</taxon>
        <taxon>Labrys</taxon>
    </lineage>
</organism>
<dbReference type="RefSeq" id="WP_307428692.1">
    <property type="nucleotide sequence ID" value="NZ_JAUSVK010000001.1"/>
</dbReference>
<dbReference type="Proteomes" id="UP001237448">
    <property type="component" value="Unassembled WGS sequence"/>
</dbReference>
<reference evidence="1 2" key="1">
    <citation type="submission" date="2023-07" db="EMBL/GenBank/DDBJ databases">
        <title>Genomic Encyclopedia of Type Strains, Phase IV (KMG-IV): sequencing the most valuable type-strain genomes for metagenomic binning, comparative biology and taxonomic classification.</title>
        <authorList>
            <person name="Goeker M."/>
        </authorList>
    </citation>
    <scope>NUCLEOTIDE SEQUENCE [LARGE SCALE GENOMIC DNA]</scope>
    <source>
        <strain evidence="1 2">DSM 5896</strain>
    </source>
</reference>
<comment type="caution">
    <text evidence="1">The sequence shown here is derived from an EMBL/GenBank/DDBJ whole genome shotgun (WGS) entry which is preliminary data.</text>
</comment>
<sequence length="41" mass="4537">MIESFTVQHCEHVSQRSLEDVVTRFEAEFGNIAELATGALA</sequence>
<evidence type="ECO:0000313" key="2">
    <source>
        <dbReference type="Proteomes" id="UP001237448"/>
    </source>
</evidence>
<evidence type="ECO:0000313" key="1">
    <source>
        <dbReference type="EMBL" id="MDQ0393406.1"/>
    </source>
</evidence>
<keyword evidence="2" id="KW-1185">Reference proteome</keyword>